<dbReference type="InterPro" id="IPR008995">
    <property type="entry name" value="Mo/tungstate-bd_C_term_dom"/>
</dbReference>
<name>A0A9W6NAG2_9HYPH</name>
<accession>A0A9W6NAG2</accession>
<reference evidence="6" key="1">
    <citation type="journal article" date="2014" name="Int. J. Syst. Evol. Microbiol.">
        <title>Complete genome sequence of Corynebacterium casei LMG S-19264T (=DSM 44701T), isolated from a smear-ripened cheese.</title>
        <authorList>
            <consortium name="US DOE Joint Genome Institute (JGI-PGF)"/>
            <person name="Walter F."/>
            <person name="Albersmeier A."/>
            <person name="Kalinowski J."/>
            <person name="Ruckert C."/>
        </authorList>
    </citation>
    <scope>NUCLEOTIDE SEQUENCE</scope>
    <source>
        <strain evidence="6">VKM B-2789</strain>
    </source>
</reference>
<keyword evidence="2" id="KW-0813">Transport</keyword>
<dbReference type="InterPro" id="IPR003439">
    <property type="entry name" value="ABC_transporter-like_ATP-bd"/>
</dbReference>
<dbReference type="GO" id="GO:0005524">
    <property type="term" value="F:ATP binding"/>
    <property type="evidence" value="ECO:0007669"/>
    <property type="project" value="UniProtKB-KW"/>
</dbReference>
<evidence type="ECO:0000313" key="6">
    <source>
        <dbReference type="EMBL" id="GLK83441.1"/>
    </source>
</evidence>
<dbReference type="GO" id="GO:0016887">
    <property type="term" value="F:ATP hydrolysis activity"/>
    <property type="evidence" value="ECO:0007669"/>
    <property type="project" value="InterPro"/>
</dbReference>
<dbReference type="RefSeq" id="WP_213367055.1">
    <property type="nucleotide sequence ID" value="NZ_BSFM01000006.1"/>
</dbReference>
<dbReference type="Gene3D" id="3.40.50.300">
    <property type="entry name" value="P-loop containing nucleotide triphosphate hydrolases"/>
    <property type="match status" value="1"/>
</dbReference>
<keyword evidence="3" id="KW-1003">Cell membrane</keyword>
<dbReference type="SUPFAM" id="SSF50331">
    <property type="entry name" value="MOP-like"/>
    <property type="match status" value="1"/>
</dbReference>
<dbReference type="CDD" id="cd03259">
    <property type="entry name" value="ABC_Carb_Solutes_like"/>
    <property type="match status" value="1"/>
</dbReference>
<dbReference type="InterPro" id="IPR015853">
    <property type="entry name" value="ABC_transpr_FbpC"/>
</dbReference>
<comment type="similarity">
    <text evidence="1">Belongs to the ABC transporter superfamily.</text>
</comment>
<evidence type="ECO:0000256" key="2">
    <source>
        <dbReference type="ARBA" id="ARBA00022448"/>
    </source>
</evidence>
<proteinExistence type="inferred from homology"/>
<dbReference type="Pfam" id="PF00005">
    <property type="entry name" value="ABC_tran"/>
    <property type="match status" value="1"/>
</dbReference>
<comment type="caution">
    <text evidence="6">The sequence shown here is derived from an EMBL/GenBank/DDBJ whole genome shotgun (WGS) entry which is preliminary data.</text>
</comment>
<dbReference type="PANTHER" id="PTHR43875:SF14">
    <property type="entry name" value="ABC TRANSPORTER ATP-BINDING PROTEIN"/>
    <property type="match status" value="1"/>
</dbReference>
<gene>
    <name evidence="6" type="ORF">GCM10017653_15100</name>
</gene>
<evidence type="ECO:0000256" key="3">
    <source>
        <dbReference type="ARBA" id="ARBA00022475"/>
    </source>
</evidence>
<keyword evidence="6" id="KW-0547">Nucleotide-binding</keyword>
<reference evidence="6" key="2">
    <citation type="submission" date="2023-01" db="EMBL/GenBank/DDBJ databases">
        <authorList>
            <person name="Sun Q."/>
            <person name="Evtushenko L."/>
        </authorList>
    </citation>
    <scope>NUCLEOTIDE SEQUENCE</scope>
    <source>
        <strain evidence="6">VKM B-2789</strain>
    </source>
</reference>
<keyword evidence="4" id="KW-0472">Membrane</keyword>
<evidence type="ECO:0000256" key="4">
    <source>
        <dbReference type="ARBA" id="ARBA00023136"/>
    </source>
</evidence>
<dbReference type="PROSITE" id="PS50893">
    <property type="entry name" value="ABC_TRANSPORTER_2"/>
    <property type="match status" value="1"/>
</dbReference>
<dbReference type="InterPro" id="IPR047641">
    <property type="entry name" value="ABC_transpr_MalK/UgpC-like"/>
</dbReference>
<dbReference type="GO" id="GO:0055052">
    <property type="term" value="C:ATP-binding cassette (ABC) transporter complex, substrate-binding subunit-containing"/>
    <property type="evidence" value="ECO:0007669"/>
    <property type="project" value="TreeGrafter"/>
</dbReference>
<keyword evidence="6" id="KW-0067">ATP-binding</keyword>
<dbReference type="PANTHER" id="PTHR43875">
    <property type="entry name" value="MALTODEXTRIN IMPORT ATP-BINDING PROTEIN MSMX"/>
    <property type="match status" value="1"/>
</dbReference>
<evidence type="ECO:0000313" key="7">
    <source>
        <dbReference type="Proteomes" id="UP001143330"/>
    </source>
</evidence>
<feature type="domain" description="ABC transporter" evidence="5">
    <location>
        <begin position="3"/>
        <end position="233"/>
    </location>
</feature>
<protein>
    <submittedName>
        <fullName evidence="6">ABC transporter ATP-binding protein</fullName>
    </submittedName>
</protein>
<dbReference type="SUPFAM" id="SSF52540">
    <property type="entry name" value="P-loop containing nucleoside triphosphate hydrolases"/>
    <property type="match status" value="1"/>
</dbReference>
<dbReference type="Proteomes" id="UP001143330">
    <property type="component" value="Unassembled WGS sequence"/>
</dbReference>
<dbReference type="InterPro" id="IPR027417">
    <property type="entry name" value="P-loop_NTPase"/>
</dbReference>
<sequence>MTLELQNVRREVKGAVHISDVSLMLERGSLNVLLGATLAGKTSLMRLMAGLDAPSSGRVISNGQDVTGLSVKKRSVAMVYQQFINYPALTVYENIASPLRVQGLPRAEIEARVVEAAKLLKLEPYLQRLPLALSGGQQQRTAIARALVKRADLVLLDEPLANLDYKLREELREELPRIFASTGAVFVYATTEPTEALLLGGNTATLMQGAVTQFGPTAEVYRRPADLATARVFSDPPLNTLRVTKSGATVRLENGTTVAAIGAFAGVADGAYIIGVRAHHLAVEDRTFGDASRGESGLIRLAAAIAVTEVTGSESFLHMDVIGEAGGKERLTALVPGVRRLEPEAEVEVVIDPRHILLFDASGRSTGTALDAAA</sequence>
<dbReference type="GO" id="GO:0015408">
    <property type="term" value="F:ABC-type ferric iron transporter activity"/>
    <property type="evidence" value="ECO:0007669"/>
    <property type="project" value="InterPro"/>
</dbReference>
<keyword evidence="7" id="KW-1185">Reference proteome</keyword>
<organism evidence="6 7">
    <name type="scientific">Ancylobacter defluvii</name>
    <dbReference type="NCBI Taxonomy" id="1282440"/>
    <lineage>
        <taxon>Bacteria</taxon>
        <taxon>Pseudomonadati</taxon>
        <taxon>Pseudomonadota</taxon>
        <taxon>Alphaproteobacteria</taxon>
        <taxon>Hyphomicrobiales</taxon>
        <taxon>Xanthobacteraceae</taxon>
        <taxon>Ancylobacter</taxon>
    </lineage>
</organism>
<dbReference type="Gene3D" id="2.40.50.100">
    <property type="match status" value="1"/>
</dbReference>
<dbReference type="Gene3D" id="2.40.50.140">
    <property type="entry name" value="Nucleic acid-binding proteins"/>
    <property type="match status" value="1"/>
</dbReference>
<dbReference type="EMBL" id="BSFM01000006">
    <property type="protein sequence ID" value="GLK83441.1"/>
    <property type="molecule type" value="Genomic_DNA"/>
</dbReference>
<evidence type="ECO:0000256" key="1">
    <source>
        <dbReference type="ARBA" id="ARBA00005417"/>
    </source>
</evidence>
<dbReference type="InterPro" id="IPR012340">
    <property type="entry name" value="NA-bd_OB-fold"/>
</dbReference>
<evidence type="ECO:0000259" key="5">
    <source>
        <dbReference type="PROSITE" id="PS50893"/>
    </source>
</evidence>
<dbReference type="AlphaFoldDB" id="A0A9W6NAG2"/>